<gene>
    <name evidence="1" type="ORF">SAPIS_v1c05260</name>
</gene>
<dbReference type="InterPro" id="IPR054816">
    <property type="entry name" value="Lipoprotein_mollicutes-type_CS"/>
</dbReference>
<proteinExistence type="predicted"/>
<dbReference type="RefSeq" id="WP_023789390.1">
    <property type="nucleotide sequence ID" value="NC_022998.1"/>
</dbReference>
<evidence type="ECO:0000313" key="1">
    <source>
        <dbReference type="EMBL" id="AHB36371.1"/>
    </source>
</evidence>
<sequence length="303" mass="34360">MKKLISILGSIFLVAPLSVSVVSCSSGISKRDLNSLAIKDLGEIKGVEDIPTLETIVKWYVKKTGDNLFTVYDVRFVGTPTKSKATLEALESSARITGSVTFNYNYELEEPILWPSSSRENLKVGQSDKIYVDIENSIDTVKLEATIEDERDKKMITVASIEKLEENNVIDKYKSRYIVNYEVNDYIAKDVEKEKNNIKATMSLKYRGVTKNTEITVNRIYLGDLNTSIKCTWNSSEQATEEQIIDAWNKANPKNNLLLGKDVEVLRQKIQNNFKYGLKAIVNLTTWYRGTINLTHYACQNND</sequence>
<keyword evidence="2" id="KW-1185">Reference proteome</keyword>
<dbReference type="PROSITE" id="PS51257">
    <property type="entry name" value="PROKAR_LIPOPROTEIN"/>
    <property type="match status" value="1"/>
</dbReference>
<dbReference type="OrthoDB" id="391379at2"/>
<evidence type="ECO:0000313" key="2">
    <source>
        <dbReference type="Proteomes" id="UP000018550"/>
    </source>
</evidence>
<reference evidence="1 2" key="1">
    <citation type="journal article" date="2014" name="Genome Announc.">
        <title>Complete Genome Sequence of Spiroplasma apis B31T (ATCC 33834), a Bacterium Associated with May Disease of Honeybees (Apis mellifera).</title>
        <authorList>
            <person name="Ku C."/>
            <person name="Lo W.S."/>
            <person name="Chen L.L."/>
            <person name="Kuo C.H."/>
        </authorList>
    </citation>
    <scope>NUCLEOTIDE SEQUENCE [LARGE SCALE GENOMIC DNA]</scope>
    <source>
        <strain evidence="1">B31</strain>
    </source>
</reference>
<evidence type="ECO:0008006" key="3">
    <source>
        <dbReference type="Google" id="ProtNLM"/>
    </source>
</evidence>
<dbReference type="KEGG" id="sapi:SAPIS_v1c05260"/>
<dbReference type="Proteomes" id="UP000018550">
    <property type="component" value="Chromosome"/>
</dbReference>
<name>V5RJT0_SPIAP</name>
<dbReference type="AlphaFoldDB" id="V5RJT0"/>
<dbReference type="HOGENOM" id="CLU_927196_0_0_14"/>
<dbReference type="EMBL" id="CP006682">
    <property type="protein sequence ID" value="AHB36371.1"/>
    <property type="molecule type" value="Genomic_DNA"/>
</dbReference>
<protein>
    <recommendedName>
        <fullName evidence="3">Lipoprotein</fullName>
    </recommendedName>
</protein>
<organism evidence="1 2">
    <name type="scientific">Spiroplasma apis B31</name>
    <dbReference type="NCBI Taxonomy" id="1276258"/>
    <lineage>
        <taxon>Bacteria</taxon>
        <taxon>Bacillati</taxon>
        <taxon>Mycoplasmatota</taxon>
        <taxon>Mollicutes</taxon>
        <taxon>Entomoplasmatales</taxon>
        <taxon>Spiroplasmataceae</taxon>
        <taxon>Spiroplasma</taxon>
    </lineage>
</organism>
<dbReference type="NCBIfam" id="NF038029">
    <property type="entry name" value="LP_plasma"/>
    <property type="match status" value="1"/>
</dbReference>
<dbReference type="PATRIC" id="fig|1276258.3.peg.532"/>
<accession>V5RJT0</accession>